<dbReference type="AlphaFoldDB" id="A0AAV4SL58"/>
<accession>A0AAV4SL58</accession>
<dbReference type="EMBL" id="BPLR01009586">
    <property type="protein sequence ID" value="GIY33047.1"/>
    <property type="molecule type" value="Genomic_DNA"/>
</dbReference>
<keyword evidence="2" id="KW-1185">Reference proteome</keyword>
<proteinExistence type="predicted"/>
<organism evidence="1 2">
    <name type="scientific">Caerostris extrusa</name>
    <name type="common">Bark spider</name>
    <name type="synonym">Caerostris bankana</name>
    <dbReference type="NCBI Taxonomy" id="172846"/>
    <lineage>
        <taxon>Eukaryota</taxon>
        <taxon>Metazoa</taxon>
        <taxon>Ecdysozoa</taxon>
        <taxon>Arthropoda</taxon>
        <taxon>Chelicerata</taxon>
        <taxon>Arachnida</taxon>
        <taxon>Araneae</taxon>
        <taxon>Araneomorphae</taxon>
        <taxon>Entelegynae</taxon>
        <taxon>Araneoidea</taxon>
        <taxon>Araneidae</taxon>
        <taxon>Caerostris</taxon>
    </lineage>
</organism>
<reference evidence="1 2" key="1">
    <citation type="submission" date="2021-06" db="EMBL/GenBank/DDBJ databases">
        <title>Caerostris extrusa draft genome.</title>
        <authorList>
            <person name="Kono N."/>
            <person name="Arakawa K."/>
        </authorList>
    </citation>
    <scope>NUCLEOTIDE SEQUENCE [LARGE SCALE GENOMIC DNA]</scope>
</reference>
<sequence length="226" mass="25732">MPNNANSDNSQELQSLCSSSTATPFDSIQQVVQNSHRNSTRRVKTECRNETIIAAAITDLTTRVIALLEHNYNRPTAALQPLHLIQFQQVVQNSHRNSTRRVKLNAEIDNNCSCHNGFNNSSSCSAEHDYHRPTAALQSLHLIQFQQVVQNSHRNSTRRVKLNAEIDNNCSCHNGFNNSSSCSMEHVIGYNCRMELHVLQSSRHSPQWAFSEEIHLHLQVRFYLDI</sequence>
<gene>
    <name evidence="1" type="ORF">CEXT_61101</name>
</gene>
<protein>
    <submittedName>
        <fullName evidence="1">Uncharacterized protein</fullName>
    </submittedName>
</protein>
<dbReference type="Proteomes" id="UP001054945">
    <property type="component" value="Unassembled WGS sequence"/>
</dbReference>
<evidence type="ECO:0000313" key="1">
    <source>
        <dbReference type="EMBL" id="GIY33047.1"/>
    </source>
</evidence>
<evidence type="ECO:0000313" key="2">
    <source>
        <dbReference type="Proteomes" id="UP001054945"/>
    </source>
</evidence>
<comment type="caution">
    <text evidence="1">The sequence shown here is derived from an EMBL/GenBank/DDBJ whole genome shotgun (WGS) entry which is preliminary data.</text>
</comment>
<name>A0AAV4SL58_CAEEX</name>